<dbReference type="EMBL" id="MU005625">
    <property type="protein sequence ID" value="KAF2677159.1"/>
    <property type="molecule type" value="Genomic_DNA"/>
</dbReference>
<evidence type="ECO:0000313" key="1">
    <source>
        <dbReference type="EMBL" id="KAF2677159.1"/>
    </source>
</evidence>
<reference evidence="1" key="1">
    <citation type="journal article" date="2020" name="Stud. Mycol.">
        <title>101 Dothideomycetes genomes: a test case for predicting lifestyles and emergence of pathogens.</title>
        <authorList>
            <person name="Haridas S."/>
            <person name="Albert R."/>
            <person name="Binder M."/>
            <person name="Bloem J."/>
            <person name="Labutti K."/>
            <person name="Salamov A."/>
            <person name="Andreopoulos B."/>
            <person name="Baker S."/>
            <person name="Barry K."/>
            <person name="Bills G."/>
            <person name="Bluhm B."/>
            <person name="Cannon C."/>
            <person name="Castanera R."/>
            <person name="Culley D."/>
            <person name="Daum C."/>
            <person name="Ezra D."/>
            <person name="Gonzalez J."/>
            <person name="Henrissat B."/>
            <person name="Kuo A."/>
            <person name="Liang C."/>
            <person name="Lipzen A."/>
            <person name="Lutzoni F."/>
            <person name="Magnuson J."/>
            <person name="Mondo S."/>
            <person name="Nolan M."/>
            <person name="Ohm R."/>
            <person name="Pangilinan J."/>
            <person name="Park H.-J."/>
            <person name="Ramirez L."/>
            <person name="Alfaro M."/>
            <person name="Sun H."/>
            <person name="Tritt A."/>
            <person name="Yoshinaga Y."/>
            <person name="Zwiers L.-H."/>
            <person name="Turgeon B."/>
            <person name="Goodwin S."/>
            <person name="Spatafora J."/>
            <person name="Crous P."/>
            <person name="Grigoriev I."/>
        </authorList>
    </citation>
    <scope>NUCLEOTIDE SEQUENCE</scope>
    <source>
        <strain evidence="1">CBS 122367</strain>
    </source>
</reference>
<gene>
    <name evidence="1" type="ORF">K458DRAFT_481534</name>
</gene>
<accession>A0A6G1IGY1</accession>
<keyword evidence="2" id="KW-1185">Reference proteome</keyword>
<evidence type="ECO:0000313" key="2">
    <source>
        <dbReference type="Proteomes" id="UP000799291"/>
    </source>
</evidence>
<organism evidence="1 2">
    <name type="scientific">Lentithecium fluviatile CBS 122367</name>
    <dbReference type="NCBI Taxonomy" id="1168545"/>
    <lineage>
        <taxon>Eukaryota</taxon>
        <taxon>Fungi</taxon>
        <taxon>Dikarya</taxon>
        <taxon>Ascomycota</taxon>
        <taxon>Pezizomycotina</taxon>
        <taxon>Dothideomycetes</taxon>
        <taxon>Pleosporomycetidae</taxon>
        <taxon>Pleosporales</taxon>
        <taxon>Massarineae</taxon>
        <taxon>Lentitheciaceae</taxon>
        <taxon>Lentithecium</taxon>
    </lineage>
</organism>
<protein>
    <submittedName>
        <fullName evidence="1">Uncharacterized protein</fullName>
    </submittedName>
</protein>
<sequence>MSPRTWKIVPDLSATSIQHVPFLNCRKFFAADNSSSTAGSISRSQRAFIAHLRQKAFANKEDAISLWGEHCSSPTKDFDSVRWTCDEGTFPGAILKNPAAVDTIQKSDAWYLLTDGEISNGHVHQLAALADELNILSVPIVFLIVGARGRTPETTNISVGISFFASAQDTVILFKETSTGKIYVVAGKGCFAPLGGSAAAQDLAHWENIPAFDSEESFFDHCKGLDINVVQAESRQDLPKGVSLGPEWERANDGPTWVDLDLLPQAGLLSNEDLFKLFAEEAFNNLAVAYKTRKRTQEIRTFVQAQRMEQVTPKLEDTSGAASIIVRMGRPSTTEEERAVLRAELRQAHAQNREHYQSSIADFASSPKETNLRKRNQLVDAALRTLASIEAAGFNAAILSRRSNRARRAEVVTSDTTVTVSNLDLEGPAYKGYCLVCCGEDEVMSICLKELDAEHRDDNTTDFALNFPLAAGVSAKNANMVSSQNVCFQCALLSPEGLSIYKEPLKAVIPTVRYDGPNKKYINDQLCLALTAGLVTGAAGIAQLFMAILDRVLSTKSWAGAGLDQTQISADELREAVQRQHTFRWMLGQLVENTRTRETFNEVGDWVKFPQALAWAANDFEANSLASFAVTYPAAGFGTLLSLGRNTGAFDVQTMRRLKIAKAVYSVAAKYLADMQKAIQNADHSGLWKQKYLETIYHEFNAPLIPRDLGPESFITDVATFETRLQGRASSSEVEPAAVDTALQALSINNTDTSASAGDATSNEDKQIIMHKTQAILFWLIYQQRSHCTAQTFFSTLTQTQHLAPAVLNAHLTVPSPELRSLLLSIFAEADAHPIDAEAATLHTAPVPFASPFGASVLRCGIAACGAPFCNVEALDAEALDMRTLDGIRQARAHHLVHVFGMQGRFEHSATGLPERTATGDPPTSIHVSLHACIVRAWVEQSPEKRRAVVKHADQRGAFAAEVRKRVCELGRGNVHRSGIEGNVLGVLPSFFEVLRLALRMEGRGNDDDDDDVAVYEHDFERNGVGAKVAFELAAKEL</sequence>
<dbReference type="OrthoDB" id="3554680at2759"/>
<name>A0A6G1IGY1_9PLEO</name>
<dbReference type="Proteomes" id="UP000799291">
    <property type="component" value="Unassembled WGS sequence"/>
</dbReference>
<proteinExistence type="predicted"/>
<dbReference type="AlphaFoldDB" id="A0A6G1IGY1"/>